<dbReference type="InterPro" id="IPR031107">
    <property type="entry name" value="Small_HSP"/>
</dbReference>
<evidence type="ECO:0000256" key="2">
    <source>
        <dbReference type="PROSITE-ProRule" id="PRU00285"/>
    </source>
</evidence>
<name>A0A4V1J437_9FUNG</name>
<dbReference type="STRING" id="215637.A0A4V1J437"/>
<comment type="similarity">
    <text evidence="2 3">Belongs to the small heat shock protein (HSP20) family.</text>
</comment>
<evidence type="ECO:0000259" key="4">
    <source>
        <dbReference type="PROSITE" id="PS01031"/>
    </source>
</evidence>
<dbReference type="Pfam" id="PF00011">
    <property type="entry name" value="HSP20"/>
    <property type="match status" value="1"/>
</dbReference>
<dbReference type="Proteomes" id="UP000268162">
    <property type="component" value="Unassembled WGS sequence"/>
</dbReference>
<feature type="non-terminal residue" evidence="5">
    <location>
        <position position="95"/>
    </location>
</feature>
<sequence>WHPTIDIFETDTEVTIQAELPGVDGTKVICDVYKGSLMIVGETHRDEKMQKSLTHGERDVGNFCRRIPLPDIVLSQAKDSKASFTNGVLTIVLPK</sequence>
<dbReference type="EMBL" id="ML003311">
    <property type="protein sequence ID" value="RKP34199.1"/>
    <property type="molecule type" value="Genomic_DNA"/>
</dbReference>
<organism evidence="5 6">
    <name type="scientific">Dimargaris cristalligena</name>
    <dbReference type="NCBI Taxonomy" id="215637"/>
    <lineage>
        <taxon>Eukaryota</taxon>
        <taxon>Fungi</taxon>
        <taxon>Fungi incertae sedis</taxon>
        <taxon>Zoopagomycota</taxon>
        <taxon>Kickxellomycotina</taxon>
        <taxon>Dimargaritomycetes</taxon>
        <taxon>Dimargaritales</taxon>
        <taxon>Dimargaritaceae</taxon>
        <taxon>Dimargaris</taxon>
    </lineage>
</organism>
<keyword evidence="1" id="KW-0346">Stress response</keyword>
<evidence type="ECO:0000256" key="3">
    <source>
        <dbReference type="RuleBase" id="RU003616"/>
    </source>
</evidence>
<dbReference type="InterPro" id="IPR002068">
    <property type="entry name" value="A-crystallin/Hsp20_dom"/>
</dbReference>
<gene>
    <name evidence="5" type="ORF">BJ085DRAFT_9551</name>
</gene>
<evidence type="ECO:0000313" key="5">
    <source>
        <dbReference type="EMBL" id="RKP34199.1"/>
    </source>
</evidence>
<reference evidence="6" key="1">
    <citation type="journal article" date="2018" name="Nat. Microbiol.">
        <title>Leveraging single-cell genomics to expand the fungal tree of life.</title>
        <authorList>
            <person name="Ahrendt S.R."/>
            <person name="Quandt C.A."/>
            <person name="Ciobanu D."/>
            <person name="Clum A."/>
            <person name="Salamov A."/>
            <person name="Andreopoulos B."/>
            <person name="Cheng J.F."/>
            <person name="Woyke T."/>
            <person name="Pelin A."/>
            <person name="Henrissat B."/>
            <person name="Reynolds N.K."/>
            <person name="Benny G.L."/>
            <person name="Smith M.E."/>
            <person name="James T.Y."/>
            <person name="Grigoriev I.V."/>
        </authorList>
    </citation>
    <scope>NUCLEOTIDE SEQUENCE [LARGE SCALE GENOMIC DNA]</scope>
    <source>
        <strain evidence="6">RSA 468</strain>
    </source>
</reference>
<feature type="domain" description="SHSP" evidence="4">
    <location>
        <begin position="1"/>
        <end position="95"/>
    </location>
</feature>
<evidence type="ECO:0000313" key="6">
    <source>
        <dbReference type="Proteomes" id="UP000268162"/>
    </source>
</evidence>
<dbReference type="CDD" id="cd06464">
    <property type="entry name" value="ACD_sHsps-like"/>
    <property type="match status" value="1"/>
</dbReference>
<dbReference type="Gene3D" id="2.60.40.790">
    <property type="match status" value="1"/>
</dbReference>
<keyword evidence="6" id="KW-1185">Reference proteome</keyword>
<feature type="non-terminal residue" evidence="5">
    <location>
        <position position="1"/>
    </location>
</feature>
<accession>A0A4V1J437</accession>
<dbReference type="PANTHER" id="PTHR11527">
    <property type="entry name" value="HEAT-SHOCK PROTEIN 20 FAMILY MEMBER"/>
    <property type="match status" value="1"/>
</dbReference>
<protein>
    <submittedName>
        <fullName evidence="5">HSP20-like chaperone</fullName>
    </submittedName>
</protein>
<evidence type="ECO:0000256" key="1">
    <source>
        <dbReference type="ARBA" id="ARBA00023016"/>
    </source>
</evidence>
<dbReference type="InterPro" id="IPR008978">
    <property type="entry name" value="HSP20-like_chaperone"/>
</dbReference>
<dbReference type="SUPFAM" id="SSF49764">
    <property type="entry name" value="HSP20-like chaperones"/>
    <property type="match status" value="1"/>
</dbReference>
<dbReference type="PROSITE" id="PS01031">
    <property type="entry name" value="SHSP"/>
    <property type="match status" value="1"/>
</dbReference>
<proteinExistence type="inferred from homology"/>
<dbReference type="AlphaFoldDB" id="A0A4V1J437"/>